<dbReference type="Proteomes" id="UP000006727">
    <property type="component" value="Chromosome 2"/>
</dbReference>
<organism evidence="1 2">
    <name type="scientific">Physcomitrium patens</name>
    <name type="common">Spreading-leaved earth moss</name>
    <name type="synonym">Physcomitrella patens</name>
    <dbReference type="NCBI Taxonomy" id="3218"/>
    <lineage>
        <taxon>Eukaryota</taxon>
        <taxon>Viridiplantae</taxon>
        <taxon>Streptophyta</taxon>
        <taxon>Embryophyta</taxon>
        <taxon>Bryophyta</taxon>
        <taxon>Bryophytina</taxon>
        <taxon>Bryopsida</taxon>
        <taxon>Funariidae</taxon>
        <taxon>Funariales</taxon>
        <taxon>Funariaceae</taxon>
        <taxon>Physcomitrium</taxon>
    </lineage>
</organism>
<reference evidence="1" key="3">
    <citation type="submission" date="2020-12" db="UniProtKB">
        <authorList>
            <consortium name="EnsemblPlants"/>
        </authorList>
    </citation>
    <scope>IDENTIFICATION</scope>
</reference>
<dbReference type="GO" id="GO:0006487">
    <property type="term" value="P:protein N-linked glycosylation"/>
    <property type="evidence" value="ECO:0000318"/>
    <property type="project" value="GO_Central"/>
</dbReference>
<keyword evidence="2" id="KW-1185">Reference proteome</keyword>
<reference evidence="1 2" key="2">
    <citation type="journal article" date="2018" name="Plant J.">
        <title>The Physcomitrella patens chromosome-scale assembly reveals moss genome structure and evolution.</title>
        <authorList>
            <person name="Lang D."/>
            <person name="Ullrich K.K."/>
            <person name="Murat F."/>
            <person name="Fuchs J."/>
            <person name="Jenkins J."/>
            <person name="Haas F.B."/>
            <person name="Piednoel M."/>
            <person name="Gundlach H."/>
            <person name="Van Bel M."/>
            <person name="Meyberg R."/>
            <person name="Vives C."/>
            <person name="Morata J."/>
            <person name="Symeonidi A."/>
            <person name="Hiss M."/>
            <person name="Muchero W."/>
            <person name="Kamisugi Y."/>
            <person name="Saleh O."/>
            <person name="Blanc G."/>
            <person name="Decker E.L."/>
            <person name="van Gessel N."/>
            <person name="Grimwood J."/>
            <person name="Hayes R.D."/>
            <person name="Graham S.W."/>
            <person name="Gunter L.E."/>
            <person name="McDaniel S.F."/>
            <person name="Hoernstein S.N.W."/>
            <person name="Larsson A."/>
            <person name="Li F.W."/>
            <person name="Perroud P.F."/>
            <person name="Phillips J."/>
            <person name="Ranjan P."/>
            <person name="Rokshar D.S."/>
            <person name="Rothfels C.J."/>
            <person name="Schneider L."/>
            <person name="Shu S."/>
            <person name="Stevenson D.W."/>
            <person name="Thummler F."/>
            <person name="Tillich M."/>
            <person name="Villarreal Aguilar J.C."/>
            <person name="Widiez T."/>
            <person name="Wong G.K."/>
            <person name="Wymore A."/>
            <person name="Zhang Y."/>
            <person name="Zimmer A.D."/>
            <person name="Quatrano R.S."/>
            <person name="Mayer K.F.X."/>
            <person name="Goodstein D."/>
            <person name="Casacuberta J.M."/>
            <person name="Vandepoele K."/>
            <person name="Reski R."/>
            <person name="Cuming A.C."/>
            <person name="Tuskan G.A."/>
            <person name="Maumus F."/>
            <person name="Salse J."/>
            <person name="Schmutz J."/>
            <person name="Rensing S.A."/>
        </authorList>
    </citation>
    <scope>NUCLEOTIDE SEQUENCE [LARGE SCALE GENOMIC DNA]</scope>
    <source>
        <strain evidence="1 2">cv. Gransden 2004</strain>
    </source>
</reference>
<dbReference type="OMA" id="ARMVEMR"/>
<name>A0A7I4CZ87_PHYPA</name>
<dbReference type="GO" id="GO:0046921">
    <property type="term" value="F:alpha-(1-&gt;6)-fucosyltransferase activity"/>
    <property type="evidence" value="ECO:0000318"/>
    <property type="project" value="GO_Central"/>
</dbReference>
<dbReference type="EnsemblPlants" id="Pp3c2_18910V3.2">
    <property type="protein sequence ID" value="Pp3c2_18910V3.2"/>
    <property type="gene ID" value="Pp3c2_18910"/>
</dbReference>
<gene>
    <name evidence="1" type="primary">LOC112278706</name>
</gene>
<dbReference type="InParanoid" id="A0A7I4CZ87"/>
<proteinExistence type="predicted"/>
<evidence type="ECO:0000313" key="2">
    <source>
        <dbReference type="Proteomes" id="UP000006727"/>
    </source>
</evidence>
<protein>
    <recommendedName>
        <fullName evidence="3">Fucosyltransferase</fullName>
    </recommendedName>
</protein>
<evidence type="ECO:0008006" key="3">
    <source>
        <dbReference type="Google" id="ProtNLM"/>
    </source>
</evidence>
<dbReference type="Gramene" id="Pp3c2_18910V3.2">
    <property type="protein sequence ID" value="Pp3c2_18910V3.2"/>
    <property type="gene ID" value="Pp3c2_18910"/>
</dbReference>
<dbReference type="FunCoup" id="A0A7I4CZ87">
    <property type="interactions" value="1"/>
</dbReference>
<reference evidence="1 2" key="1">
    <citation type="journal article" date="2008" name="Science">
        <title>The Physcomitrella genome reveals evolutionary insights into the conquest of land by plants.</title>
        <authorList>
            <person name="Rensing S."/>
            <person name="Lang D."/>
            <person name="Zimmer A."/>
            <person name="Terry A."/>
            <person name="Salamov A."/>
            <person name="Shapiro H."/>
            <person name="Nishiyama T."/>
            <person name="Perroud P.-F."/>
            <person name="Lindquist E."/>
            <person name="Kamisugi Y."/>
            <person name="Tanahashi T."/>
            <person name="Sakakibara K."/>
            <person name="Fujita T."/>
            <person name="Oishi K."/>
            <person name="Shin-I T."/>
            <person name="Kuroki Y."/>
            <person name="Toyoda A."/>
            <person name="Suzuki Y."/>
            <person name="Hashimoto A."/>
            <person name="Yamaguchi K."/>
            <person name="Sugano A."/>
            <person name="Kohara Y."/>
            <person name="Fujiyama A."/>
            <person name="Anterola A."/>
            <person name="Aoki S."/>
            <person name="Ashton N."/>
            <person name="Barbazuk W.B."/>
            <person name="Barker E."/>
            <person name="Bennetzen J."/>
            <person name="Bezanilla M."/>
            <person name="Blankenship R."/>
            <person name="Cho S.H."/>
            <person name="Dutcher S."/>
            <person name="Estelle M."/>
            <person name="Fawcett J.A."/>
            <person name="Gundlach H."/>
            <person name="Hanada K."/>
            <person name="Heyl A."/>
            <person name="Hicks K.A."/>
            <person name="Hugh J."/>
            <person name="Lohr M."/>
            <person name="Mayer K."/>
            <person name="Melkozernov A."/>
            <person name="Murata T."/>
            <person name="Nelson D."/>
            <person name="Pils B."/>
            <person name="Prigge M."/>
            <person name="Reiss B."/>
            <person name="Renner T."/>
            <person name="Rombauts S."/>
            <person name="Rushton P."/>
            <person name="Sanderfoot A."/>
            <person name="Schween G."/>
            <person name="Shiu S.-H."/>
            <person name="Stueber K."/>
            <person name="Theodoulou F.L."/>
            <person name="Tu H."/>
            <person name="Van de Peer Y."/>
            <person name="Verrier P.J."/>
            <person name="Waters E."/>
            <person name="Wood A."/>
            <person name="Yang L."/>
            <person name="Cove D."/>
            <person name="Cuming A."/>
            <person name="Hasebe M."/>
            <person name="Lucas S."/>
            <person name="Mishler D.B."/>
            <person name="Reski R."/>
            <person name="Grigoriev I."/>
            <person name="Quatrano R.S."/>
            <person name="Boore J.L."/>
        </authorList>
    </citation>
    <scope>NUCLEOTIDE SEQUENCE [LARGE SCALE GENOMIC DNA]</scope>
    <source>
        <strain evidence="1 2">cv. Gransden 2004</strain>
    </source>
</reference>
<dbReference type="AlphaFoldDB" id="A0A7I4CZ87"/>
<accession>A0A7I4CZ87</accession>
<dbReference type="EMBL" id="ABEU02000002">
    <property type="status" value="NOT_ANNOTATED_CDS"/>
    <property type="molecule type" value="Genomic_DNA"/>
</dbReference>
<dbReference type="Gene3D" id="3.40.50.11350">
    <property type="match status" value="1"/>
</dbReference>
<dbReference type="PANTHER" id="PTHR13132:SF29">
    <property type="entry name" value="ALPHA-(1,6)-FUCOSYLTRANSFERASE"/>
    <property type="match status" value="1"/>
</dbReference>
<evidence type="ECO:0000313" key="1">
    <source>
        <dbReference type="EnsemblPlants" id="Pp3c2_18910V3.2"/>
    </source>
</evidence>
<sequence length="551" mass="63225">MIGLKGRKGYILSKSVLGILFGTFALFTLQLYSLGDPIQPSLSLKELPLQILSIEETLQPFLLQQSALELLDTEDHTLRRVSVQEPRQRFEGSDSLLWNVSYPTHECKTEWFPENHWTDRDLRVDGDVGNGQQLFGTVAAQHAIWQHQHPSTCVDKKFLVYEALGPEHGIGSILHAMGVALQAALNLDRILVLYPQPAFEWTNGLFCQGTSTLDQCYFEPLSNCTVADAFGNMSVSLDSLWRFSELSLDSYNRYDSDWRFSEKILGSSVRTVAENFEDSKNIINVLRGETPHMFHSLLKAGNLSEKNFYWWRAQSVAYIVRPNHRTLFELKLRRNFYFNNKRLERGTISVHIPYGENRDPENQSPDKWISYLQSAEALVSRYPNLQRKIFLSTEDPLAISFFSKLTSWTVMWTKVKRVSGKNIITRPNQALGSFVSRFGWDEEFLNSLLNLQLALECDGSVGHLSSNWNRLIDELKSTVRCKHNRAYADIVQGFNISNYFWHNSSSNRWVGIWSQQVSLSYSSALYKPYKLVFGALRTRKTLQALKADLSF</sequence>
<dbReference type="PANTHER" id="PTHR13132">
    <property type="entry name" value="ALPHA- 1,6 -FUCOSYLTRANSFERASE"/>
    <property type="match status" value="1"/>
</dbReference>